<dbReference type="PANTHER" id="PTHR42305">
    <property type="entry name" value="MEMBRANE PROTEIN RV1733C-RELATED"/>
    <property type="match status" value="1"/>
</dbReference>
<feature type="transmembrane region" description="Helical" evidence="1">
    <location>
        <begin position="149"/>
        <end position="170"/>
    </location>
</feature>
<keyword evidence="3" id="KW-1185">Reference proteome</keyword>
<evidence type="ECO:0000256" key="1">
    <source>
        <dbReference type="SAM" id="Phobius"/>
    </source>
</evidence>
<keyword evidence="1" id="KW-0472">Membrane</keyword>
<dbReference type="InterPro" id="IPR039708">
    <property type="entry name" value="MT1774/Rv1733c-like"/>
</dbReference>
<accession>A0ABS9YQK9</accession>
<sequence length="199" mass="21232">MTRTRATRVKKVPLWRWRHNPLRRSSDRVEAWIVLAAWFVALVGGLLAGVAADAGMADSLAARRASVHTVSAVLTGNAPKSATVTTAGGSGDTVWAKVRWSGADGSTHTGMARVATGSTAGTSVKVWVDTRNRLVTSPPTALEARLQSALAGVLVAFGTGGAAAGCACLARFRLDRRRMRAWEAEWKRVGPQWRKKMNG</sequence>
<gene>
    <name evidence="2" type="ORF">MQP27_44855</name>
</gene>
<keyword evidence="1" id="KW-1133">Transmembrane helix</keyword>
<evidence type="ECO:0008006" key="4">
    <source>
        <dbReference type="Google" id="ProtNLM"/>
    </source>
</evidence>
<proteinExistence type="predicted"/>
<comment type="caution">
    <text evidence="2">The sequence shown here is derived from an EMBL/GenBank/DDBJ whole genome shotgun (WGS) entry which is preliminary data.</text>
</comment>
<evidence type="ECO:0000313" key="2">
    <source>
        <dbReference type="EMBL" id="MCI3278221.1"/>
    </source>
</evidence>
<dbReference type="RefSeq" id="WP_242776644.1">
    <property type="nucleotide sequence ID" value="NZ_JALDAY010000018.1"/>
</dbReference>
<dbReference type="PANTHER" id="PTHR42305:SF1">
    <property type="entry name" value="MEMBRANE PROTEIN RV1733C-RELATED"/>
    <property type="match status" value="1"/>
</dbReference>
<dbReference type="Proteomes" id="UP001165269">
    <property type="component" value="Unassembled WGS sequence"/>
</dbReference>
<feature type="transmembrane region" description="Helical" evidence="1">
    <location>
        <begin position="31"/>
        <end position="52"/>
    </location>
</feature>
<protein>
    <recommendedName>
        <fullName evidence="4">Membrane protein SCJ1.26</fullName>
    </recommendedName>
</protein>
<reference evidence="2" key="1">
    <citation type="submission" date="2022-03" db="EMBL/GenBank/DDBJ databases">
        <title>Streptomyces 7R015 and 7R016 isolated from Barleria lupulina in Thailand.</title>
        <authorList>
            <person name="Kanchanasin P."/>
            <person name="Phongsopitanun W."/>
            <person name="Tanasupawat S."/>
        </authorList>
    </citation>
    <scope>NUCLEOTIDE SEQUENCE</scope>
    <source>
        <strain evidence="2">7R015</strain>
    </source>
</reference>
<dbReference type="EMBL" id="JALDAY010000018">
    <property type="protein sequence ID" value="MCI3278221.1"/>
    <property type="molecule type" value="Genomic_DNA"/>
</dbReference>
<name>A0ABS9YQK9_9ACTN</name>
<organism evidence="2 3">
    <name type="scientific">Streptomyces cylindrosporus</name>
    <dbReference type="NCBI Taxonomy" id="2927583"/>
    <lineage>
        <taxon>Bacteria</taxon>
        <taxon>Bacillati</taxon>
        <taxon>Actinomycetota</taxon>
        <taxon>Actinomycetes</taxon>
        <taxon>Kitasatosporales</taxon>
        <taxon>Streptomycetaceae</taxon>
        <taxon>Streptomyces</taxon>
    </lineage>
</organism>
<evidence type="ECO:0000313" key="3">
    <source>
        <dbReference type="Proteomes" id="UP001165269"/>
    </source>
</evidence>
<keyword evidence="1" id="KW-0812">Transmembrane</keyword>